<organism evidence="13 14">
    <name type="scientific">Nostoc flagelliforme FACHB-838</name>
    <dbReference type="NCBI Taxonomy" id="2692904"/>
    <lineage>
        <taxon>Bacteria</taxon>
        <taxon>Bacillati</taxon>
        <taxon>Cyanobacteriota</taxon>
        <taxon>Cyanophyceae</taxon>
        <taxon>Nostocales</taxon>
        <taxon>Nostocaceae</taxon>
        <taxon>Nostoc</taxon>
    </lineage>
</organism>
<feature type="region of interest" description="Disordered" evidence="10">
    <location>
        <begin position="706"/>
        <end position="726"/>
    </location>
</feature>
<protein>
    <recommendedName>
        <fullName evidence="2">non-specific protein-tyrosine kinase</fullName>
        <ecNumber evidence="2">2.7.10.2</ecNumber>
    </recommendedName>
</protein>
<evidence type="ECO:0000256" key="1">
    <source>
        <dbReference type="ARBA" id="ARBA00007316"/>
    </source>
</evidence>
<accession>A0ABR8DM54</accession>
<evidence type="ECO:0000259" key="12">
    <source>
        <dbReference type="Pfam" id="PF13614"/>
    </source>
</evidence>
<evidence type="ECO:0000313" key="14">
    <source>
        <dbReference type="Proteomes" id="UP000623440"/>
    </source>
</evidence>
<keyword evidence="9" id="KW-0175">Coiled coil</keyword>
<keyword evidence="11" id="KW-1133">Transmembrane helix</keyword>
<sequence length="726" mass="79066">MTPPIVKRYLIAFDKYKWIGLASFALVVAGSTVVAMQPEPPTSYITSAALTYSGPPVSFSATGSEIQQQGKELNEEVLLSNQIIASVAEKVGVKPQNLGTAVALSLPKKNPRTGELESSILELKYVDTDAKRGIQVLTELMQAMIKLSSDINTGRLQAIIEKINDRTPQAKRELQIAEKKLEKYDRIERTAILAAENGSLLNGITGSQNLQRQLQLTISGVDGQIRSLQNKLGLTVGEAYISSALSADPIIGNLRSQIYQSESQIAVLRKDLRPEHPTMVELMRQKQAAEELLQQRAAEVLGGDGTAAPLQGSVAGIRTQSSLDPARQQLANQMVALQTQQETLQQQLAQEIRQEARLRQEYSLIPNKQLERSRLEQEVALKKAIYDQMQVKLTDAKTAEAETTSSLSIARRPTVAVDVKPPKSVPITLAVGSFLGVVIGGGVIFLLGALEGTFKTREDIGQTLKQREVALLGELPLMPIDDLPQGAVPVLLSADSPYLEFYEKFRSNLRRIGGKALKVVLIASTSSSEGKTTSAYNLGIASARAGKRTLIIETDLRSPSGCTSLNVIPDPEASIEPLRYYANLSECIRLVPDVENLYILPSPGPVRQSAAILESSEMRRLMEDVRQRFDLVILDTSPLSISNDPLLIQPYSDGIVLVTRPHYTQENMLGEAIDQLVESELGLLGGIINGADIIVSVPEQVTQSSTFTSTSRVEESEELSARASKN</sequence>
<proteinExistence type="inferred from homology"/>
<keyword evidence="11" id="KW-0472">Membrane</keyword>
<keyword evidence="14" id="KW-1185">Reference proteome</keyword>
<comment type="similarity">
    <text evidence="1">Belongs to the CpsD/CapB family.</text>
</comment>
<reference evidence="13 14" key="1">
    <citation type="journal article" date="2020" name="ISME J.">
        <title>Comparative genomics reveals insights into cyanobacterial evolution and habitat adaptation.</title>
        <authorList>
            <person name="Chen M.Y."/>
            <person name="Teng W.K."/>
            <person name="Zhao L."/>
            <person name="Hu C.X."/>
            <person name="Zhou Y.K."/>
            <person name="Han B.P."/>
            <person name="Song L.R."/>
            <person name="Shu W.S."/>
        </authorList>
    </citation>
    <scope>NUCLEOTIDE SEQUENCE [LARGE SCALE GENOMIC DNA]</scope>
    <source>
        <strain evidence="13 14">FACHB-838</strain>
    </source>
</reference>
<evidence type="ECO:0000256" key="5">
    <source>
        <dbReference type="ARBA" id="ARBA00022777"/>
    </source>
</evidence>
<feature type="transmembrane region" description="Helical" evidence="11">
    <location>
        <begin position="427"/>
        <end position="450"/>
    </location>
</feature>
<keyword evidence="4" id="KW-0547">Nucleotide-binding</keyword>
<evidence type="ECO:0000256" key="11">
    <source>
        <dbReference type="SAM" id="Phobius"/>
    </source>
</evidence>
<dbReference type="Proteomes" id="UP000623440">
    <property type="component" value="Unassembled WGS sequence"/>
</dbReference>
<dbReference type="InterPro" id="IPR027417">
    <property type="entry name" value="P-loop_NTPase"/>
</dbReference>
<evidence type="ECO:0000256" key="10">
    <source>
        <dbReference type="SAM" id="MobiDB-lite"/>
    </source>
</evidence>
<comment type="catalytic activity">
    <reaction evidence="8">
        <text>L-tyrosyl-[protein] + ATP = O-phospho-L-tyrosyl-[protein] + ADP + H(+)</text>
        <dbReference type="Rhea" id="RHEA:10596"/>
        <dbReference type="Rhea" id="RHEA-COMP:10136"/>
        <dbReference type="Rhea" id="RHEA-COMP:20101"/>
        <dbReference type="ChEBI" id="CHEBI:15378"/>
        <dbReference type="ChEBI" id="CHEBI:30616"/>
        <dbReference type="ChEBI" id="CHEBI:46858"/>
        <dbReference type="ChEBI" id="CHEBI:61978"/>
        <dbReference type="ChEBI" id="CHEBI:456216"/>
        <dbReference type="EC" id="2.7.10.2"/>
    </reaction>
</comment>
<dbReference type="InterPro" id="IPR025669">
    <property type="entry name" value="AAA_dom"/>
</dbReference>
<dbReference type="RefSeq" id="WP_190939841.1">
    <property type="nucleotide sequence ID" value="NZ_JACJSI010000008.1"/>
</dbReference>
<dbReference type="SUPFAM" id="SSF52540">
    <property type="entry name" value="P-loop containing nucleoside triphosphate hydrolases"/>
    <property type="match status" value="1"/>
</dbReference>
<dbReference type="EMBL" id="JACJSI010000008">
    <property type="protein sequence ID" value="MBD2529230.1"/>
    <property type="molecule type" value="Genomic_DNA"/>
</dbReference>
<evidence type="ECO:0000313" key="13">
    <source>
        <dbReference type="EMBL" id="MBD2529230.1"/>
    </source>
</evidence>
<dbReference type="Gene3D" id="3.40.50.300">
    <property type="entry name" value="P-loop containing nucleotide triphosphate hydrolases"/>
    <property type="match status" value="1"/>
</dbReference>
<evidence type="ECO:0000256" key="6">
    <source>
        <dbReference type="ARBA" id="ARBA00022840"/>
    </source>
</evidence>
<evidence type="ECO:0000256" key="4">
    <source>
        <dbReference type="ARBA" id="ARBA00022741"/>
    </source>
</evidence>
<dbReference type="InterPro" id="IPR005702">
    <property type="entry name" value="Wzc-like_C"/>
</dbReference>
<comment type="caution">
    <text evidence="13">The sequence shown here is derived from an EMBL/GenBank/DDBJ whole genome shotgun (WGS) entry which is preliminary data.</text>
</comment>
<keyword evidence="6" id="KW-0067">ATP-binding</keyword>
<evidence type="ECO:0000256" key="9">
    <source>
        <dbReference type="SAM" id="Coils"/>
    </source>
</evidence>
<dbReference type="PANTHER" id="PTHR32309">
    <property type="entry name" value="TYROSINE-PROTEIN KINASE"/>
    <property type="match status" value="1"/>
</dbReference>
<evidence type="ECO:0000256" key="7">
    <source>
        <dbReference type="ARBA" id="ARBA00023137"/>
    </source>
</evidence>
<evidence type="ECO:0000256" key="2">
    <source>
        <dbReference type="ARBA" id="ARBA00011903"/>
    </source>
</evidence>
<keyword evidence="5" id="KW-0418">Kinase</keyword>
<dbReference type="InterPro" id="IPR050445">
    <property type="entry name" value="Bact_polysacc_biosynth/exp"/>
</dbReference>
<evidence type="ECO:0000256" key="3">
    <source>
        <dbReference type="ARBA" id="ARBA00022679"/>
    </source>
</evidence>
<dbReference type="EC" id="2.7.10.2" evidence="2"/>
<dbReference type="Pfam" id="PF13614">
    <property type="entry name" value="AAA_31"/>
    <property type="match status" value="1"/>
</dbReference>
<gene>
    <name evidence="13" type="ORF">H6G97_06455</name>
</gene>
<dbReference type="CDD" id="cd05387">
    <property type="entry name" value="BY-kinase"/>
    <property type="match status" value="1"/>
</dbReference>
<keyword evidence="11" id="KW-0812">Transmembrane</keyword>
<feature type="coiled-coil region" evidence="9">
    <location>
        <begin position="327"/>
        <end position="361"/>
    </location>
</feature>
<evidence type="ECO:0000256" key="8">
    <source>
        <dbReference type="ARBA" id="ARBA00051245"/>
    </source>
</evidence>
<name>A0ABR8DM54_9NOSO</name>
<dbReference type="PANTHER" id="PTHR32309:SF13">
    <property type="entry name" value="FERRIC ENTEROBACTIN TRANSPORT PROTEIN FEPE"/>
    <property type="match status" value="1"/>
</dbReference>
<feature type="domain" description="AAA" evidence="12">
    <location>
        <begin position="519"/>
        <end position="645"/>
    </location>
</feature>
<keyword evidence="3" id="KW-0808">Transferase</keyword>
<keyword evidence="7" id="KW-0829">Tyrosine-protein kinase</keyword>